<dbReference type="AlphaFoldDB" id="A0A5A9NR58"/>
<feature type="compositionally biased region" description="Basic and acidic residues" evidence="1">
    <location>
        <begin position="171"/>
        <end position="191"/>
    </location>
</feature>
<evidence type="ECO:0000256" key="1">
    <source>
        <dbReference type="SAM" id="MobiDB-lite"/>
    </source>
</evidence>
<gene>
    <name evidence="2" type="ORF">E1301_Tti013505</name>
</gene>
<dbReference type="Proteomes" id="UP000324632">
    <property type="component" value="Chromosome 14"/>
</dbReference>
<dbReference type="Gene3D" id="2.60.40.10">
    <property type="entry name" value="Immunoglobulins"/>
    <property type="match status" value="1"/>
</dbReference>
<dbReference type="InterPro" id="IPR013783">
    <property type="entry name" value="Ig-like_fold"/>
</dbReference>
<sequence>MGETSYLNDGDEVDQPNDARVEMSNLEADSHSRLNDGDVVEQPNDGLNTTEYDDEKNDEIKEIKDEFKTLYVEEGECVTLGANELIEEDDVIQWRFAESRLNTIKTEVIAERTKANDGKILCTDKTLQLDNQTGFLTISNITPKDTGHYKLWIPKKRISKTFNITVNTRVKGDVPTDNRRGANSETRKYTTNDETATCS</sequence>
<organism evidence="2 3">
    <name type="scientific">Triplophysa tibetana</name>
    <dbReference type="NCBI Taxonomy" id="1572043"/>
    <lineage>
        <taxon>Eukaryota</taxon>
        <taxon>Metazoa</taxon>
        <taxon>Chordata</taxon>
        <taxon>Craniata</taxon>
        <taxon>Vertebrata</taxon>
        <taxon>Euteleostomi</taxon>
        <taxon>Actinopterygii</taxon>
        <taxon>Neopterygii</taxon>
        <taxon>Teleostei</taxon>
        <taxon>Ostariophysi</taxon>
        <taxon>Cypriniformes</taxon>
        <taxon>Nemacheilidae</taxon>
        <taxon>Triplophysa</taxon>
    </lineage>
</organism>
<reference evidence="2 3" key="1">
    <citation type="journal article" date="2019" name="Mol. Ecol. Resour.">
        <title>Chromosome-level genome assembly of Triplophysa tibetana, a fish adapted to the harsh high-altitude environment of the Tibetan Plateau.</title>
        <authorList>
            <person name="Yang X."/>
            <person name="Liu H."/>
            <person name="Ma Z."/>
            <person name="Zou Y."/>
            <person name="Zou M."/>
            <person name="Mao Y."/>
            <person name="Li X."/>
            <person name="Wang H."/>
            <person name="Chen T."/>
            <person name="Wang W."/>
            <person name="Yang R."/>
        </authorList>
    </citation>
    <scope>NUCLEOTIDE SEQUENCE [LARGE SCALE GENOMIC DNA]</scope>
    <source>
        <strain evidence="2">TTIB1903HZAU</strain>
        <tissue evidence="2">Muscle</tissue>
    </source>
</reference>
<comment type="caution">
    <text evidence="2">The sequence shown here is derived from an EMBL/GenBank/DDBJ whole genome shotgun (WGS) entry which is preliminary data.</text>
</comment>
<name>A0A5A9NR58_9TELE</name>
<dbReference type="PANTHER" id="PTHR21063:SF4">
    <property type="entry name" value="CD48 ANTIGEN-RELATED"/>
    <property type="match status" value="1"/>
</dbReference>
<dbReference type="EMBL" id="SOYY01000014">
    <property type="protein sequence ID" value="KAA0711903.1"/>
    <property type="molecule type" value="Genomic_DNA"/>
</dbReference>
<proteinExistence type="predicted"/>
<dbReference type="InterPro" id="IPR036179">
    <property type="entry name" value="Ig-like_dom_sf"/>
</dbReference>
<feature type="region of interest" description="Disordered" evidence="1">
    <location>
        <begin position="1"/>
        <end position="58"/>
    </location>
</feature>
<evidence type="ECO:0008006" key="4">
    <source>
        <dbReference type="Google" id="ProtNLM"/>
    </source>
</evidence>
<dbReference type="PANTHER" id="PTHR21063">
    <property type="entry name" value="LFA-3"/>
    <property type="match status" value="1"/>
</dbReference>
<evidence type="ECO:0000313" key="3">
    <source>
        <dbReference type="Proteomes" id="UP000324632"/>
    </source>
</evidence>
<accession>A0A5A9NR58</accession>
<keyword evidence="3" id="KW-1185">Reference proteome</keyword>
<evidence type="ECO:0000313" key="2">
    <source>
        <dbReference type="EMBL" id="KAA0711903.1"/>
    </source>
</evidence>
<dbReference type="SUPFAM" id="SSF48726">
    <property type="entry name" value="Immunoglobulin"/>
    <property type="match status" value="1"/>
</dbReference>
<feature type="region of interest" description="Disordered" evidence="1">
    <location>
        <begin position="171"/>
        <end position="199"/>
    </location>
</feature>
<protein>
    <recommendedName>
        <fullName evidence="4">Immunoglobulin subtype domain-containing protein</fullName>
    </recommendedName>
</protein>